<evidence type="ECO:0000256" key="1">
    <source>
        <dbReference type="SAM" id="Phobius"/>
    </source>
</evidence>
<dbReference type="InterPro" id="IPR038765">
    <property type="entry name" value="Papain-like_cys_pep_sf"/>
</dbReference>
<dbReference type="AlphaFoldDB" id="A0A8S9GFR9"/>
<reference evidence="2" key="1">
    <citation type="submission" date="2019-12" db="EMBL/GenBank/DDBJ databases">
        <title>Genome sequencing and annotation of Brassica cretica.</title>
        <authorList>
            <person name="Studholme D.J."/>
            <person name="Sarris P.F."/>
        </authorList>
    </citation>
    <scope>NUCLEOTIDE SEQUENCE</scope>
    <source>
        <strain evidence="2">PFS-001/15</strain>
        <tissue evidence="2">Leaf</tissue>
    </source>
</reference>
<evidence type="ECO:0000313" key="3">
    <source>
        <dbReference type="Proteomes" id="UP000712281"/>
    </source>
</evidence>
<name>A0A8S9GFR9_BRACR</name>
<proteinExistence type="predicted"/>
<keyword evidence="1" id="KW-0812">Transmembrane</keyword>
<gene>
    <name evidence="2" type="ORF">F2Q68_00029076</name>
</gene>
<dbReference type="EMBL" id="QGKW02002005">
    <property type="protein sequence ID" value="KAF2542532.1"/>
    <property type="molecule type" value="Genomic_DNA"/>
</dbReference>
<comment type="caution">
    <text evidence="2">The sequence shown here is derived from an EMBL/GenBank/DDBJ whole genome shotgun (WGS) entry which is preliminary data.</text>
</comment>
<dbReference type="SUPFAM" id="SSF54001">
    <property type="entry name" value="Cysteine proteinases"/>
    <property type="match status" value="1"/>
</dbReference>
<organism evidence="2 3">
    <name type="scientific">Brassica cretica</name>
    <name type="common">Mustard</name>
    <dbReference type="NCBI Taxonomy" id="69181"/>
    <lineage>
        <taxon>Eukaryota</taxon>
        <taxon>Viridiplantae</taxon>
        <taxon>Streptophyta</taxon>
        <taxon>Embryophyta</taxon>
        <taxon>Tracheophyta</taxon>
        <taxon>Spermatophyta</taxon>
        <taxon>Magnoliopsida</taxon>
        <taxon>eudicotyledons</taxon>
        <taxon>Gunneridae</taxon>
        <taxon>Pentapetalae</taxon>
        <taxon>rosids</taxon>
        <taxon>malvids</taxon>
        <taxon>Brassicales</taxon>
        <taxon>Brassicaceae</taxon>
        <taxon>Brassiceae</taxon>
        <taxon>Brassica</taxon>
    </lineage>
</organism>
<protein>
    <submittedName>
        <fullName evidence="2">Uncharacterized protein</fullName>
    </submittedName>
</protein>
<sequence length="180" mass="21071">MFSFGLVQFNFPPENLGELKASMALLLHTRMIPIFAPTPEDLRVRDQCGEHAMVLCGSRDGYWLFQDSYGLSRGEIGVIKVRKGRRTVVRSKIQFLEKKKLKLIQFKRNMNETLKQWRTRQMMRNFGAGLASKQCTMMISFVMRCIIPLILLGFGRRRKLEQRGRVGWMMQRRMWPVLGV</sequence>
<accession>A0A8S9GFR9</accession>
<keyword evidence="1" id="KW-1133">Transmembrane helix</keyword>
<evidence type="ECO:0000313" key="2">
    <source>
        <dbReference type="EMBL" id="KAF2542532.1"/>
    </source>
</evidence>
<dbReference type="Proteomes" id="UP000712281">
    <property type="component" value="Unassembled WGS sequence"/>
</dbReference>
<feature type="transmembrane region" description="Helical" evidence="1">
    <location>
        <begin position="137"/>
        <end position="155"/>
    </location>
</feature>
<keyword evidence="1" id="KW-0472">Membrane</keyword>